<reference evidence="6" key="1">
    <citation type="submission" date="2022-06" db="EMBL/GenBank/DDBJ databases">
        <title>Genomic Encyclopedia of Archaeal and Bacterial Type Strains, Phase II (KMG-II): from individual species to whole genera.</title>
        <authorList>
            <person name="Goeker M."/>
        </authorList>
    </citation>
    <scope>NUCLEOTIDE SEQUENCE</scope>
    <source>
        <strain evidence="6">DSM 43935</strain>
    </source>
</reference>
<dbReference type="PANTHER" id="PTHR11048">
    <property type="entry name" value="PRENYLTRANSFERASES"/>
    <property type="match status" value="1"/>
</dbReference>
<name>A0AAE3GGC3_9PSEU</name>
<dbReference type="GO" id="GO:0009247">
    <property type="term" value="P:glycolipid biosynthetic process"/>
    <property type="evidence" value="ECO:0007669"/>
    <property type="project" value="TreeGrafter"/>
</dbReference>
<feature type="transmembrane region" description="Helical" evidence="5">
    <location>
        <begin position="295"/>
        <end position="312"/>
    </location>
</feature>
<dbReference type="PANTHER" id="PTHR11048:SF5">
    <property type="entry name" value="DECAPRENYL-PHOSPHATE PHOSPHORIBOSYLTRANSFERASE"/>
    <property type="match status" value="1"/>
</dbReference>
<feature type="transmembrane region" description="Helical" evidence="5">
    <location>
        <begin position="102"/>
        <end position="125"/>
    </location>
</feature>
<dbReference type="GO" id="GO:0005886">
    <property type="term" value="C:plasma membrane"/>
    <property type="evidence" value="ECO:0007669"/>
    <property type="project" value="TreeGrafter"/>
</dbReference>
<dbReference type="InterPro" id="IPR039653">
    <property type="entry name" value="Prenyltransferase"/>
</dbReference>
<dbReference type="InterPro" id="IPR000537">
    <property type="entry name" value="UbiA_prenyltransferase"/>
</dbReference>
<evidence type="ECO:0000313" key="6">
    <source>
        <dbReference type="EMBL" id="MCP2166872.1"/>
    </source>
</evidence>
<feature type="transmembrane region" description="Helical" evidence="5">
    <location>
        <begin position="181"/>
        <end position="199"/>
    </location>
</feature>
<organism evidence="6 7">
    <name type="scientific">Goodfellowiella coeruleoviolacea</name>
    <dbReference type="NCBI Taxonomy" id="334858"/>
    <lineage>
        <taxon>Bacteria</taxon>
        <taxon>Bacillati</taxon>
        <taxon>Actinomycetota</taxon>
        <taxon>Actinomycetes</taxon>
        <taxon>Pseudonocardiales</taxon>
        <taxon>Pseudonocardiaceae</taxon>
        <taxon>Goodfellowiella</taxon>
    </lineage>
</organism>
<dbReference type="EMBL" id="JAMTCK010000008">
    <property type="protein sequence ID" value="MCP2166872.1"/>
    <property type="molecule type" value="Genomic_DNA"/>
</dbReference>
<evidence type="ECO:0000256" key="1">
    <source>
        <dbReference type="ARBA" id="ARBA00004141"/>
    </source>
</evidence>
<evidence type="ECO:0000256" key="5">
    <source>
        <dbReference type="SAM" id="Phobius"/>
    </source>
</evidence>
<sequence length="313" mass="33426">MEHALDVDKPLNPNPLDTRRVGAGGTLGGLVLLLRPRQWVKSGLVLLGPLLTAPAAVLSHTGPLALTLVAFILAPASVYVFNDLRDRDRDRLHPVKRLRPLASGRVSPTAAVGLLGATGVALLGLMLVLPVPVDLVLASYLVLNLWYCLALKHQSLVDVCVVAVGFVLRTMAGVFAVGAALSPSLLICVYCACLALSLGKRRHELARLADDLDALRHRPALTAYSTAFLDQIVVLTLVATLASYVSFVWLDVRHGALTAALTFPFATFAICRYLQMLTVQRAGGDPVEDLTRDRVLLVNGVLWVAALIGGVTL</sequence>
<feature type="transmembrane region" description="Helical" evidence="5">
    <location>
        <begin position="131"/>
        <end position="149"/>
    </location>
</feature>
<proteinExistence type="predicted"/>
<evidence type="ECO:0000256" key="3">
    <source>
        <dbReference type="ARBA" id="ARBA00022989"/>
    </source>
</evidence>
<dbReference type="Proteomes" id="UP001206128">
    <property type="component" value="Unassembled WGS sequence"/>
</dbReference>
<comment type="subcellular location">
    <subcellularLocation>
        <location evidence="1">Membrane</location>
        <topology evidence="1">Multi-pass membrane protein</topology>
    </subcellularLocation>
</comment>
<comment type="caution">
    <text evidence="6">The sequence shown here is derived from an EMBL/GenBank/DDBJ whole genome shotgun (WGS) entry which is preliminary data.</text>
</comment>
<evidence type="ECO:0000256" key="4">
    <source>
        <dbReference type="ARBA" id="ARBA00023136"/>
    </source>
</evidence>
<keyword evidence="4 5" id="KW-0472">Membrane</keyword>
<feature type="transmembrane region" description="Helical" evidence="5">
    <location>
        <begin position="64"/>
        <end position="81"/>
    </location>
</feature>
<keyword evidence="7" id="KW-1185">Reference proteome</keyword>
<evidence type="ECO:0000256" key="2">
    <source>
        <dbReference type="ARBA" id="ARBA00022692"/>
    </source>
</evidence>
<dbReference type="RefSeq" id="WP_253773174.1">
    <property type="nucleotide sequence ID" value="NZ_JAMTCK010000008.1"/>
</dbReference>
<dbReference type="InterPro" id="IPR044878">
    <property type="entry name" value="UbiA_sf"/>
</dbReference>
<gene>
    <name evidence="6" type="ORF">LX83_003744</name>
</gene>
<feature type="transmembrane region" description="Helical" evidence="5">
    <location>
        <begin position="220"/>
        <end position="250"/>
    </location>
</feature>
<keyword evidence="3 5" id="KW-1133">Transmembrane helix</keyword>
<feature type="transmembrane region" description="Helical" evidence="5">
    <location>
        <begin position="156"/>
        <end position="175"/>
    </location>
</feature>
<protein>
    <submittedName>
        <fullName evidence="6">4-hydroxybenzoate polyprenyltransferase</fullName>
    </submittedName>
</protein>
<accession>A0AAE3GGC3</accession>
<dbReference type="GO" id="GO:0016765">
    <property type="term" value="F:transferase activity, transferring alkyl or aryl (other than methyl) groups"/>
    <property type="evidence" value="ECO:0007669"/>
    <property type="project" value="InterPro"/>
</dbReference>
<feature type="transmembrane region" description="Helical" evidence="5">
    <location>
        <begin position="256"/>
        <end position="274"/>
    </location>
</feature>
<dbReference type="CDD" id="cd13963">
    <property type="entry name" value="PT_UbiA_2"/>
    <property type="match status" value="1"/>
</dbReference>
<dbReference type="AlphaFoldDB" id="A0AAE3GGC3"/>
<evidence type="ECO:0000313" key="7">
    <source>
        <dbReference type="Proteomes" id="UP001206128"/>
    </source>
</evidence>
<keyword evidence="2 5" id="KW-0812">Transmembrane</keyword>
<dbReference type="Pfam" id="PF01040">
    <property type="entry name" value="UbiA"/>
    <property type="match status" value="1"/>
</dbReference>
<dbReference type="Gene3D" id="1.10.357.140">
    <property type="entry name" value="UbiA prenyltransferase"/>
    <property type="match status" value="1"/>
</dbReference>